<dbReference type="OrthoDB" id="673785at2"/>
<keyword evidence="3 5" id="KW-1133">Transmembrane helix</keyword>
<evidence type="ECO:0000256" key="3">
    <source>
        <dbReference type="ARBA" id="ARBA00022989"/>
    </source>
</evidence>
<evidence type="ECO:0000313" key="8">
    <source>
        <dbReference type="EMBL" id="SHG89195.1"/>
    </source>
</evidence>
<sequence>MKIKTNIRQNYIDIISYLFIVLFTYAAVNKLLDFENFQVQLGQSPLLSAFAGWVSWGVPMTELLISLLLIFPKYRLAGLFASFSLMVMFTAYIYIILNYSSFVPCSCGGVLEKMSWNQHLIFNIVFIVFALLGIFIASKPHQHPKKTAIQVCLLAVVGIVLVIVLFRLSENKMHHNNGFSRRIPHSPVKMLKGISLEHNSFYLAGYTNGKIYLGNNSAPKHILEVDTNLTHQNAYRLNQDNHNFKFATAQVRVKDGYYYFADGTIAVIYRGSTKDWKGVPIYNGTTKFSTYEVIDSSNFTVRALHPKTGENYLALIDIHNNTLVQKATDILEKQIDGVFDTDGVLSYNPKLKTTLYTYYYRNQYLLTKPTLDSIVKGKTIDTLQQVDLKFAYLNEGREKKFATQPEKINTYATTAGNYLYIKSKRLGKYDRAQMLKDASIIDVYQLNNNSYQFSFYFYNYKGEEIKSFKVYDDIIVGLTKKYLVVGRFRKERFNPLEYK</sequence>
<accession>A0A1M5NIB4</accession>
<evidence type="ECO:0000256" key="5">
    <source>
        <dbReference type="SAM" id="Phobius"/>
    </source>
</evidence>
<comment type="subcellular location">
    <subcellularLocation>
        <location evidence="1">Membrane</location>
        <topology evidence="1">Multi-pass membrane protein</topology>
    </subcellularLocation>
</comment>
<organism evidence="8 9">
    <name type="scientific">Flavobacterium granuli</name>
    <dbReference type="NCBI Taxonomy" id="280093"/>
    <lineage>
        <taxon>Bacteria</taxon>
        <taxon>Pseudomonadati</taxon>
        <taxon>Bacteroidota</taxon>
        <taxon>Flavobacteriia</taxon>
        <taxon>Flavobacteriales</taxon>
        <taxon>Flavobacteriaceae</taxon>
        <taxon>Flavobacterium</taxon>
    </lineage>
</organism>
<reference evidence="7 10" key="3">
    <citation type="submission" date="2018-03" db="EMBL/GenBank/DDBJ databases">
        <title>Genomic Encyclopedia of Archaeal and Bacterial Type Strains, Phase II (KMG-II): from individual species to whole genera.</title>
        <authorList>
            <person name="Goeker M."/>
        </authorList>
    </citation>
    <scope>NUCLEOTIDE SEQUENCE [LARGE SCALE GENOMIC DNA]</scope>
    <source>
        <strain evidence="7 10">DSM 17797</strain>
    </source>
</reference>
<keyword evidence="4 5" id="KW-0472">Membrane</keyword>
<evidence type="ECO:0000313" key="9">
    <source>
        <dbReference type="Proteomes" id="UP000184384"/>
    </source>
</evidence>
<dbReference type="STRING" id="280093.SAMN05443373_10512"/>
<feature type="transmembrane region" description="Helical" evidence="5">
    <location>
        <begin position="12"/>
        <end position="28"/>
    </location>
</feature>
<evidence type="ECO:0000256" key="1">
    <source>
        <dbReference type="ARBA" id="ARBA00004141"/>
    </source>
</evidence>
<dbReference type="EMBL" id="FQWO01000005">
    <property type="protein sequence ID" value="SHG89195.1"/>
    <property type="molecule type" value="Genomic_DNA"/>
</dbReference>
<protein>
    <recommendedName>
        <fullName evidence="6">Methylamine utilisation protein MauE domain-containing protein</fullName>
    </recommendedName>
</protein>
<dbReference type="Proteomes" id="UP000184384">
    <property type="component" value="Unassembled WGS sequence"/>
</dbReference>
<dbReference type="Proteomes" id="UP000237771">
    <property type="component" value="Unassembled WGS sequence"/>
</dbReference>
<evidence type="ECO:0000313" key="7">
    <source>
        <dbReference type="EMBL" id="PRZ23290.1"/>
    </source>
</evidence>
<evidence type="ECO:0000256" key="2">
    <source>
        <dbReference type="ARBA" id="ARBA00022692"/>
    </source>
</evidence>
<feature type="transmembrane region" description="Helical" evidence="5">
    <location>
        <begin position="149"/>
        <end position="168"/>
    </location>
</feature>
<dbReference type="RefSeq" id="WP_072942864.1">
    <property type="nucleotide sequence ID" value="NZ_FQWO01000005.1"/>
</dbReference>
<reference evidence="9" key="1">
    <citation type="submission" date="2016-11" db="EMBL/GenBank/DDBJ databases">
        <authorList>
            <person name="Varghese N."/>
            <person name="Submissions S."/>
        </authorList>
    </citation>
    <scope>NUCLEOTIDE SEQUENCE [LARGE SCALE GENOMIC DNA]</scope>
    <source>
        <strain evidence="9">DSM 19729</strain>
    </source>
</reference>
<evidence type="ECO:0000259" key="6">
    <source>
        <dbReference type="Pfam" id="PF07291"/>
    </source>
</evidence>
<keyword evidence="2 5" id="KW-0812">Transmembrane</keyword>
<feature type="transmembrane region" description="Helical" evidence="5">
    <location>
        <begin position="78"/>
        <end position="100"/>
    </location>
</feature>
<dbReference type="GO" id="GO:0030416">
    <property type="term" value="P:methylamine metabolic process"/>
    <property type="evidence" value="ECO:0007669"/>
    <property type="project" value="InterPro"/>
</dbReference>
<dbReference type="InterPro" id="IPR009908">
    <property type="entry name" value="Methylamine_util_MauE"/>
</dbReference>
<keyword evidence="10" id="KW-1185">Reference proteome</keyword>
<gene>
    <name evidence="7" type="ORF">BC624_10512</name>
    <name evidence="8" type="ORF">SAMN05443373_10512</name>
</gene>
<dbReference type="Pfam" id="PF07291">
    <property type="entry name" value="MauE"/>
    <property type="match status" value="1"/>
</dbReference>
<evidence type="ECO:0000313" key="10">
    <source>
        <dbReference type="Proteomes" id="UP000237771"/>
    </source>
</evidence>
<reference evidence="8" key="2">
    <citation type="submission" date="2016-11" db="EMBL/GenBank/DDBJ databases">
        <authorList>
            <person name="Jaros S."/>
            <person name="Januszkiewicz K."/>
            <person name="Wedrychowicz H."/>
        </authorList>
    </citation>
    <scope>NUCLEOTIDE SEQUENCE [LARGE SCALE GENOMIC DNA]</scope>
    <source>
        <strain evidence="8">DSM 19729</strain>
    </source>
</reference>
<dbReference type="AlphaFoldDB" id="A0A1M5NIB4"/>
<dbReference type="EMBL" id="PVUB01000005">
    <property type="protein sequence ID" value="PRZ23290.1"/>
    <property type="molecule type" value="Genomic_DNA"/>
</dbReference>
<feature type="transmembrane region" description="Helical" evidence="5">
    <location>
        <begin position="120"/>
        <end position="137"/>
    </location>
</feature>
<feature type="domain" description="Methylamine utilisation protein MauE" evidence="6">
    <location>
        <begin position="11"/>
        <end position="135"/>
    </location>
</feature>
<dbReference type="GO" id="GO:0016020">
    <property type="term" value="C:membrane"/>
    <property type="evidence" value="ECO:0007669"/>
    <property type="project" value="UniProtKB-SubCell"/>
</dbReference>
<proteinExistence type="predicted"/>
<feature type="transmembrane region" description="Helical" evidence="5">
    <location>
        <begin position="48"/>
        <end position="71"/>
    </location>
</feature>
<evidence type="ECO:0000256" key="4">
    <source>
        <dbReference type="ARBA" id="ARBA00023136"/>
    </source>
</evidence>
<name>A0A1M5NIB4_9FLAO</name>